<gene>
    <name evidence="1" type="ORF">QFC19_004669</name>
</gene>
<dbReference type="Proteomes" id="UP001241377">
    <property type="component" value="Unassembled WGS sequence"/>
</dbReference>
<keyword evidence="2" id="KW-1185">Reference proteome</keyword>
<proteinExistence type="predicted"/>
<dbReference type="EMBL" id="JASBWR010000050">
    <property type="protein sequence ID" value="KAJ9102751.1"/>
    <property type="molecule type" value="Genomic_DNA"/>
</dbReference>
<sequence length="679" mass="79807">MQTRISASIDSATTVILNFVEDIKDEDHLQNIPEYDFQEIMDTLFLTIASTNIDMKLPDQEDLKDDEAKAEAEKLNATIELQTKNFTYQTAMDNFASSLLEIVSQNPEPEPQLFTKLCKLLDLLIHLTPIATNSVFFRITSTVMDTLMSMSTKSAETMWDYVESRRALIEDVVFDNDRTGDRIALLELCNSLSDRFYDKTGKGMFDSYKEDTFNDHFKYRVRSFIANLLKLEDNTGLNKYFTAGNRMAPDMVTHKTREGNFVKDIIQINKMFRDPYYYLRPSNHLALSKNIDILNKVYQYLIDEETKYYRTASKPDIFAIPTTHTETERQILTEKHNKKMYFPEHYWASAFEELKKGASFEELKKKDQDYIYKLFDSTKTRQMWLLQIFIICSFFYELIPKNKREFLKEINAPANVKHISDDFIPERLLSILYKIKKDLTRVYRNIDTQFSYLVQTISHSESFWWGWLIYGKDTTGKPLFADRILSQDDLTSTAEKLNDVILFRDKRYFNAFATPQLSRRMKVETGMLKLKTEMVTIDHDSEISQMNEKIANGDTSVMEERDILLWKHLKEARRDKWLSFGTMLTKDMFPIDEPEEPENEENDIPKDEETNNKRSHSEEEEESSKRLRSEEPIQEEEEGEEHNQDNQNQENIDDISEDVTKPENKADENMAKSDEDMED</sequence>
<organism evidence="1 2">
    <name type="scientific">Naganishia cerealis</name>
    <dbReference type="NCBI Taxonomy" id="610337"/>
    <lineage>
        <taxon>Eukaryota</taxon>
        <taxon>Fungi</taxon>
        <taxon>Dikarya</taxon>
        <taxon>Basidiomycota</taxon>
        <taxon>Agaricomycotina</taxon>
        <taxon>Tremellomycetes</taxon>
        <taxon>Filobasidiales</taxon>
        <taxon>Filobasidiaceae</taxon>
        <taxon>Naganishia</taxon>
    </lineage>
</organism>
<evidence type="ECO:0000313" key="1">
    <source>
        <dbReference type="EMBL" id="KAJ9102751.1"/>
    </source>
</evidence>
<accession>A0ACC2VVE7</accession>
<protein>
    <submittedName>
        <fullName evidence="1">Uncharacterized protein</fullName>
    </submittedName>
</protein>
<comment type="caution">
    <text evidence="1">The sequence shown here is derived from an EMBL/GenBank/DDBJ whole genome shotgun (WGS) entry which is preliminary data.</text>
</comment>
<evidence type="ECO:0000313" key="2">
    <source>
        <dbReference type="Proteomes" id="UP001241377"/>
    </source>
</evidence>
<reference evidence="1" key="1">
    <citation type="submission" date="2023-04" db="EMBL/GenBank/DDBJ databases">
        <title>Draft Genome sequencing of Naganishia species isolated from polar environments using Oxford Nanopore Technology.</title>
        <authorList>
            <person name="Leo P."/>
            <person name="Venkateswaran K."/>
        </authorList>
    </citation>
    <scope>NUCLEOTIDE SEQUENCE</scope>
    <source>
        <strain evidence="1">MNA-CCFEE 5261</strain>
    </source>
</reference>
<name>A0ACC2VVE7_9TREE</name>